<dbReference type="InterPro" id="IPR029062">
    <property type="entry name" value="Class_I_gatase-like"/>
</dbReference>
<dbReference type="PANTHER" id="PTHR42695">
    <property type="entry name" value="GLUTAMINE AMIDOTRANSFERASE YLR126C-RELATED"/>
    <property type="match status" value="1"/>
</dbReference>
<dbReference type="AlphaFoldDB" id="A0A6S4V1E8"/>
<proteinExistence type="predicted"/>
<dbReference type="PROSITE" id="PS51273">
    <property type="entry name" value="GATASE_TYPE_1"/>
    <property type="match status" value="1"/>
</dbReference>
<accession>A0A6S4V1E8</accession>
<dbReference type="Pfam" id="PF00117">
    <property type="entry name" value="GATase"/>
    <property type="match status" value="1"/>
</dbReference>
<dbReference type="RefSeq" id="WP_182917943.1">
    <property type="nucleotide sequence ID" value="NZ_AP021936.1"/>
</dbReference>
<organism evidence="2 3">
    <name type="scientific">Acinetobacter pittii</name>
    <name type="common">Acinetobacter genomosp. 3</name>
    <dbReference type="NCBI Taxonomy" id="48296"/>
    <lineage>
        <taxon>Bacteria</taxon>
        <taxon>Pseudomonadati</taxon>
        <taxon>Pseudomonadota</taxon>
        <taxon>Gammaproteobacteria</taxon>
        <taxon>Moraxellales</taxon>
        <taxon>Moraxellaceae</taxon>
        <taxon>Acinetobacter</taxon>
        <taxon>Acinetobacter calcoaceticus/baumannii complex</taxon>
    </lineage>
</organism>
<evidence type="ECO:0000259" key="1">
    <source>
        <dbReference type="Pfam" id="PF00117"/>
    </source>
</evidence>
<dbReference type="GO" id="GO:0005829">
    <property type="term" value="C:cytosol"/>
    <property type="evidence" value="ECO:0007669"/>
    <property type="project" value="TreeGrafter"/>
</dbReference>
<reference evidence="2 3" key="1">
    <citation type="submission" date="2019-12" db="EMBL/GenBank/DDBJ databases">
        <title>complete genome sequences of Acinetobacter pittii str. WP2-W18-ESBL-11 isolated from wastewater treatment plant effluent.</title>
        <authorList>
            <person name="Sekizuka T."/>
            <person name="Itokawa K."/>
            <person name="Yatsu K."/>
            <person name="Inamine Y."/>
            <person name="Kuroda M."/>
        </authorList>
    </citation>
    <scope>NUCLEOTIDE SEQUENCE [LARGE SCALE GENOMIC DNA]</scope>
    <source>
        <strain evidence="2 3">WP2-W18-ESBL-11</strain>
    </source>
</reference>
<dbReference type="SUPFAM" id="SSF52317">
    <property type="entry name" value="Class I glutamine amidotransferase-like"/>
    <property type="match status" value="1"/>
</dbReference>
<dbReference type="NCBIfam" id="NF006098">
    <property type="entry name" value="PRK08250.1"/>
    <property type="match status" value="1"/>
</dbReference>
<dbReference type="EMBL" id="AP021936">
    <property type="protein sequence ID" value="BBQ48369.1"/>
    <property type="molecule type" value="Genomic_DNA"/>
</dbReference>
<dbReference type="InterPro" id="IPR017926">
    <property type="entry name" value="GATASE"/>
</dbReference>
<evidence type="ECO:0000313" key="3">
    <source>
        <dbReference type="Proteomes" id="UP000515758"/>
    </source>
</evidence>
<feature type="domain" description="Glutamine amidotransferase" evidence="1">
    <location>
        <begin position="41"/>
        <end position="185"/>
    </location>
</feature>
<sequence>MRLHFIVHEDFEAPGAYEVWGKMNNFKITYSRVYLNEVLPTSVEDIDFLIVMGGPQSPDTTLDMCPHFNSLAEQAMIKKTIEANKVVIGVCLGSQLIGEALGAKFEHSPEREIGKFPIMLTEYGITHFKFSHLGKMTEVGHWHNDMPGLTPNAKIIAFSAGCPRQIIEYSKLVYGLQCHMELTSEVVELLIQHSEVVVLLIQHSEVELNDAHNYKFVNTREELRKHDYQEMNQNLFIFLDKLKEEYSKGS</sequence>
<dbReference type="Gene3D" id="3.40.50.880">
    <property type="match status" value="1"/>
</dbReference>
<evidence type="ECO:0000313" key="2">
    <source>
        <dbReference type="EMBL" id="BBQ48369.1"/>
    </source>
</evidence>
<gene>
    <name evidence="2" type="primary">yfeJ</name>
    <name evidence="2" type="ORF">WP2W18E11_13670</name>
</gene>
<name>A0A6S4V1E8_ACIPI</name>
<dbReference type="PANTHER" id="PTHR42695:SF5">
    <property type="entry name" value="GLUTAMINE AMIDOTRANSFERASE YLR126C-RELATED"/>
    <property type="match status" value="1"/>
</dbReference>
<dbReference type="InterPro" id="IPR044992">
    <property type="entry name" value="ChyE-like"/>
</dbReference>
<dbReference type="Proteomes" id="UP000515758">
    <property type="component" value="Chromosome"/>
</dbReference>
<protein>
    <submittedName>
        <fullName evidence="2">GMP synthase</fullName>
    </submittedName>
</protein>
<dbReference type="CDD" id="cd01741">
    <property type="entry name" value="GATase1_1"/>
    <property type="match status" value="1"/>
</dbReference>